<reference evidence="1 2" key="1">
    <citation type="submission" date="2017-06" db="EMBL/GenBank/DDBJ databases">
        <title>Ensifer strains isolated from leguminous trees and herbs display diverse denitrification phenotypes with some acting as strong N2O sinks.</title>
        <authorList>
            <person name="Woliy K."/>
            <person name="Mania D."/>
            <person name="Bakken L.R."/>
            <person name="Frostegard A."/>
        </authorList>
    </citation>
    <scope>NUCLEOTIDE SEQUENCE [LARGE SCALE GENOMIC DNA]</scope>
    <source>
        <strain evidence="1 2">AC50a</strain>
    </source>
</reference>
<gene>
    <name evidence="1" type="ORF">CEJ86_26015</name>
</gene>
<comment type="caution">
    <text evidence="1">The sequence shown here is derived from an EMBL/GenBank/DDBJ whole genome shotgun (WGS) entry which is preliminary data.</text>
</comment>
<organism evidence="1 2">
    <name type="scientific">Rhizobium meliloti</name>
    <name type="common">Ensifer meliloti</name>
    <name type="synonym">Sinorhizobium meliloti</name>
    <dbReference type="NCBI Taxonomy" id="382"/>
    <lineage>
        <taxon>Bacteria</taxon>
        <taxon>Pseudomonadati</taxon>
        <taxon>Pseudomonadota</taxon>
        <taxon>Alphaproteobacteria</taxon>
        <taxon>Hyphomicrobiales</taxon>
        <taxon>Rhizobiaceae</taxon>
        <taxon>Sinorhizobium/Ensifer group</taxon>
        <taxon>Sinorhizobium</taxon>
    </lineage>
</organism>
<evidence type="ECO:0000313" key="2">
    <source>
        <dbReference type="Proteomes" id="UP000231987"/>
    </source>
</evidence>
<name>A0A2J0YWC3_RHIML</name>
<sequence>MFVTEVVLAAHPRSLIPVLVTGIQPDQVLGLKELSPRRRRGAAPIPVTSRGMKEERLQSSEKCYSARLRRGFIR</sequence>
<proteinExistence type="predicted"/>
<dbReference type="AlphaFoldDB" id="A0A2J0YWC3"/>
<dbReference type="Proteomes" id="UP000231987">
    <property type="component" value="Unassembled WGS sequence"/>
</dbReference>
<protein>
    <submittedName>
        <fullName evidence="1">Uncharacterized protein</fullName>
    </submittedName>
</protein>
<dbReference type="EMBL" id="NJGD01000016">
    <property type="protein sequence ID" value="PJR12215.1"/>
    <property type="molecule type" value="Genomic_DNA"/>
</dbReference>
<evidence type="ECO:0000313" key="1">
    <source>
        <dbReference type="EMBL" id="PJR12215.1"/>
    </source>
</evidence>
<accession>A0A2J0YWC3</accession>